<name>A0A8H5J283_9HYPO</name>
<keyword evidence="2" id="KW-1185">Reference proteome</keyword>
<evidence type="ECO:0000313" key="1">
    <source>
        <dbReference type="EMBL" id="KAF5547558.1"/>
    </source>
</evidence>
<accession>A0A8H5J283</accession>
<dbReference type="EMBL" id="JAAOAQ010000433">
    <property type="protein sequence ID" value="KAF5547558.1"/>
    <property type="molecule type" value="Genomic_DNA"/>
</dbReference>
<protein>
    <submittedName>
        <fullName evidence="1">Uncharacterized protein</fullName>
    </submittedName>
</protein>
<dbReference type="AlphaFoldDB" id="A0A8H5J283"/>
<evidence type="ECO:0000313" key="2">
    <source>
        <dbReference type="Proteomes" id="UP000582016"/>
    </source>
</evidence>
<sequence>MTSNFDKLPRETLTSIASVSARVRDAISTALPIGSEQFLTITVPGTVTTLTESDHRGSFLYDESKHGLPPANVRQAEASLVDGMMPMTKLAVGSERRSVAGSYARAIDNLIPASPTFTPSPGIPSHGKMDYAKSMEFLRQKVDGTSKTIMEVYRDKEMKWNKQRQIWETEKLKATRDAQEVFEDWTEYYSEKRQKYVENWAKSEGKRYKDSIQAAWMDWVDTGKKYDVEFALGMFQLDSMQRVESSKEAMRNSAMDDPSGDGEVYGVILTPKTWATSCKVKAEEWRHKDLGQLNGSDEAAWSRITLSYSASDIHTVESRTAGFGFWSLGGADLHEDLHREMASCDVSISFSALVVSIHRPWLHNELFSDTDLEVQSDVKVSPGPNRIHEMMKGQDDGKSSEWAFPAYPTSFIIAADTMIEFKGGAKTIEEFWRAGGEVVGYGPWSVSGSAAAEKTKVESTSTGCKISFGAPQIIGWVNQTVPSLPRS</sequence>
<dbReference type="OrthoDB" id="3261350at2759"/>
<reference evidence="1 2" key="1">
    <citation type="submission" date="2020-05" db="EMBL/GenBank/DDBJ databases">
        <title>Identification and distribution of gene clusters putatively required for synthesis of sphingolipid metabolism inhibitors in phylogenetically diverse species of the filamentous fungus Fusarium.</title>
        <authorList>
            <person name="Kim H.-S."/>
            <person name="Busman M."/>
            <person name="Brown D.W."/>
            <person name="Divon H."/>
            <person name="Uhlig S."/>
            <person name="Proctor R.H."/>
        </authorList>
    </citation>
    <scope>NUCLEOTIDE SEQUENCE [LARGE SCALE GENOMIC DNA]</scope>
    <source>
        <strain evidence="1 2">NRRL 13617</strain>
    </source>
</reference>
<proteinExistence type="predicted"/>
<organism evidence="1 2">
    <name type="scientific">Fusarium phyllophilum</name>
    <dbReference type="NCBI Taxonomy" id="47803"/>
    <lineage>
        <taxon>Eukaryota</taxon>
        <taxon>Fungi</taxon>
        <taxon>Dikarya</taxon>
        <taxon>Ascomycota</taxon>
        <taxon>Pezizomycotina</taxon>
        <taxon>Sordariomycetes</taxon>
        <taxon>Hypocreomycetidae</taxon>
        <taxon>Hypocreales</taxon>
        <taxon>Nectriaceae</taxon>
        <taxon>Fusarium</taxon>
        <taxon>Fusarium fujikuroi species complex</taxon>
    </lineage>
</organism>
<dbReference type="Proteomes" id="UP000582016">
    <property type="component" value="Unassembled WGS sequence"/>
</dbReference>
<comment type="caution">
    <text evidence="1">The sequence shown here is derived from an EMBL/GenBank/DDBJ whole genome shotgun (WGS) entry which is preliminary data.</text>
</comment>
<gene>
    <name evidence="1" type="ORF">FPHYL_10147</name>
</gene>